<evidence type="ECO:0000313" key="12">
    <source>
        <dbReference type="Proteomes" id="UP001589734"/>
    </source>
</evidence>
<dbReference type="InterPro" id="IPR008969">
    <property type="entry name" value="CarboxyPept-like_regulatory"/>
</dbReference>
<protein>
    <submittedName>
        <fullName evidence="11">TonB-dependent receptor</fullName>
    </submittedName>
</protein>
<evidence type="ECO:0000256" key="6">
    <source>
        <dbReference type="ARBA" id="ARBA00023136"/>
    </source>
</evidence>
<evidence type="ECO:0000256" key="7">
    <source>
        <dbReference type="ARBA" id="ARBA00023237"/>
    </source>
</evidence>
<comment type="subcellular location">
    <subcellularLocation>
        <location evidence="1 8">Cell outer membrane</location>
        <topology evidence="1 8">Multi-pass membrane protein</topology>
    </subcellularLocation>
</comment>
<comment type="caution">
    <text evidence="11">The sequence shown here is derived from an EMBL/GenBank/DDBJ whole genome shotgun (WGS) entry which is preliminary data.</text>
</comment>
<evidence type="ECO:0000259" key="10">
    <source>
        <dbReference type="Pfam" id="PF07715"/>
    </source>
</evidence>
<feature type="domain" description="TonB-dependent receptor plug" evidence="10">
    <location>
        <begin position="120"/>
        <end position="222"/>
    </location>
</feature>
<dbReference type="Pfam" id="PF07715">
    <property type="entry name" value="Plug"/>
    <property type="match status" value="1"/>
</dbReference>
<dbReference type="PANTHER" id="PTHR30069">
    <property type="entry name" value="TONB-DEPENDENT OUTER MEMBRANE RECEPTOR"/>
    <property type="match status" value="1"/>
</dbReference>
<proteinExistence type="inferred from homology"/>
<keyword evidence="5 9" id="KW-0732">Signal</keyword>
<keyword evidence="6 8" id="KW-0472">Membrane</keyword>
<evidence type="ECO:0000256" key="1">
    <source>
        <dbReference type="ARBA" id="ARBA00004571"/>
    </source>
</evidence>
<sequence length="793" mass="90831">MTFKLHLLFMFLAGIFFGNACPVHIQIEDKLGNPLSNITVLIDSKAVGTSNSSGILELSLKEGVYQIEVVNKAGVKQQKSVTVNCDKDNLFKFMLDTSNHDSADLKEVLVQNKTIKTQIEESPFSVQVIDLKKQYDKAGDVGDFLNRASGVKLRTNGNVGSQVQINLGGLQGKAIRIFKDGVPIELFGHGFSLGTIPVNMLDRVEIYKGVMPVYLASDALGGGVNLVSRTSNKNFGEVSYEIASFNTHRATANFYLQNKNNFYGGFNGSLNYSDNDYKVNVPIQNATNEEFKNVRRFHDMTRSNYAEAFFGIKEKSWADDLRLTLIYSDFYKQIQNDAQMVNVYGQAFSKEKNYTGMVNYKKKFFDDKLKVSFLTNYSHFNTKFVDTTTVRYNWNGEIIGRNLQPGEIRAGNFQKLNYDFVSSRLNMEYELSERNFLEFSELYQYQRRKGSDPLGAISIIEGVDVMTVPAVYQKDNMALAWRSLWFDSKLESIAAAKYYHYNTNGYTTDNYGAAWKSTKDDSQFGYLGGLKWADKNYLIKFSYEYATRLPDESEIFGDAIMIRENLDLKPEKSQNLNLNGEYSILNENSSLTFSGSLFYRNAKDGIFLQYDIPFSRYINYEQTEIKGFEFETNYAPAKWFNTGFNVTYQDIRRVGIQEATFRYLNDSRVPNVPFLFGNFWANTYFRNLFKEGDNLSFTWNANYTHRFFLVAIPKNQEPSLFGPVKDFQTSLIIPKDGRTGQFSNDVGVYYHFASHKTTVSAECRNIGDVKLYDNFNVQRPGRSFHFKVVYNFF</sequence>
<dbReference type="SUPFAM" id="SSF56935">
    <property type="entry name" value="Porins"/>
    <property type="match status" value="1"/>
</dbReference>
<evidence type="ECO:0000256" key="8">
    <source>
        <dbReference type="PROSITE-ProRule" id="PRU01360"/>
    </source>
</evidence>
<dbReference type="InterPro" id="IPR037066">
    <property type="entry name" value="Plug_dom_sf"/>
</dbReference>
<comment type="similarity">
    <text evidence="8">Belongs to the TonB-dependent receptor family.</text>
</comment>
<name>A0ABV6BW82_9FLAO</name>
<feature type="chain" id="PRO_5047380582" evidence="9">
    <location>
        <begin position="21"/>
        <end position="793"/>
    </location>
</feature>
<dbReference type="InterPro" id="IPR036942">
    <property type="entry name" value="Beta-barrel_TonB_sf"/>
</dbReference>
<keyword evidence="2 8" id="KW-0813">Transport</keyword>
<evidence type="ECO:0000256" key="2">
    <source>
        <dbReference type="ARBA" id="ARBA00022448"/>
    </source>
</evidence>
<feature type="signal peptide" evidence="9">
    <location>
        <begin position="1"/>
        <end position="20"/>
    </location>
</feature>
<dbReference type="EMBL" id="JBHLYW010000022">
    <property type="protein sequence ID" value="MFC0079703.1"/>
    <property type="molecule type" value="Genomic_DNA"/>
</dbReference>
<dbReference type="Gene3D" id="2.170.130.10">
    <property type="entry name" value="TonB-dependent receptor, plug domain"/>
    <property type="match status" value="1"/>
</dbReference>
<accession>A0ABV6BW82</accession>
<dbReference type="PANTHER" id="PTHR30069:SF29">
    <property type="entry name" value="HEMOGLOBIN AND HEMOGLOBIN-HAPTOGLOBIN-BINDING PROTEIN 1-RELATED"/>
    <property type="match status" value="1"/>
</dbReference>
<keyword evidence="4 8" id="KW-0812">Transmembrane</keyword>
<keyword evidence="11" id="KW-0675">Receptor</keyword>
<dbReference type="InterPro" id="IPR039426">
    <property type="entry name" value="TonB-dep_rcpt-like"/>
</dbReference>
<keyword evidence="3 8" id="KW-1134">Transmembrane beta strand</keyword>
<dbReference type="SUPFAM" id="SSF49464">
    <property type="entry name" value="Carboxypeptidase regulatory domain-like"/>
    <property type="match status" value="1"/>
</dbReference>
<keyword evidence="12" id="KW-1185">Reference proteome</keyword>
<dbReference type="RefSeq" id="WP_379687442.1">
    <property type="nucleotide sequence ID" value="NZ_JBHLYW010000022.1"/>
</dbReference>
<evidence type="ECO:0000313" key="11">
    <source>
        <dbReference type="EMBL" id="MFC0079703.1"/>
    </source>
</evidence>
<reference evidence="11 12" key="1">
    <citation type="submission" date="2024-09" db="EMBL/GenBank/DDBJ databases">
        <authorList>
            <person name="Sun Q."/>
            <person name="Mori K."/>
        </authorList>
    </citation>
    <scope>NUCLEOTIDE SEQUENCE [LARGE SCALE GENOMIC DNA]</scope>
    <source>
        <strain evidence="11 12">CGMCC 1.12926</strain>
    </source>
</reference>
<evidence type="ECO:0000256" key="3">
    <source>
        <dbReference type="ARBA" id="ARBA00022452"/>
    </source>
</evidence>
<dbReference type="PROSITE" id="PS52016">
    <property type="entry name" value="TONB_DEPENDENT_REC_3"/>
    <property type="match status" value="1"/>
</dbReference>
<evidence type="ECO:0000256" key="9">
    <source>
        <dbReference type="SAM" id="SignalP"/>
    </source>
</evidence>
<dbReference type="Gene3D" id="2.40.170.20">
    <property type="entry name" value="TonB-dependent receptor, beta-barrel domain"/>
    <property type="match status" value="1"/>
</dbReference>
<organism evidence="11 12">
    <name type="scientific">Flavobacterium procerum</name>
    <dbReference type="NCBI Taxonomy" id="1455569"/>
    <lineage>
        <taxon>Bacteria</taxon>
        <taxon>Pseudomonadati</taxon>
        <taxon>Bacteroidota</taxon>
        <taxon>Flavobacteriia</taxon>
        <taxon>Flavobacteriales</taxon>
        <taxon>Flavobacteriaceae</taxon>
        <taxon>Flavobacterium</taxon>
    </lineage>
</organism>
<gene>
    <name evidence="11" type="ORF">ACFFLS_21835</name>
</gene>
<evidence type="ECO:0000256" key="5">
    <source>
        <dbReference type="ARBA" id="ARBA00022729"/>
    </source>
</evidence>
<evidence type="ECO:0000256" key="4">
    <source>
        <dbReference type="ARBA" id="ARBA00022692"/>
    </source>
</evidence>
<dbReference type="InterPro" id="IPR012910">
    <property type="entry name" value="Plug_dom"/>
</dbReference>
<dbReference type="Proteomes" id="UP001589734">
    <property type="component" value="Unassembled WGS sequence"/>
</dbReference>
<keyword evidence="7 8" id="KW-0998">Cell outer membrane</keyword>